<comment type="caution">
    <text evidence="3">The sequence shown here is derived from an EMBL/GenBank/DDBJ whole genome shotgun (WGS) entry which is preliminary data.</text>
</comment>
<dbReference type="InterPro" id="IPR021449">
    <property type="entry name" value="DUF3099"/>
</dbReference>
<evidence type="ECO:0000313" key="4">
    <source>
        <dbReference type="Proteomes" id="UP001589613"/>
    </source>
</evidence>
<feature type="transmembrane region" description="Helical" evidence="2">
    <location>
        <begin position="60"/>
        <end position="79"/>
    </location>
</feature>
<evidence type="ECO:0000256" key="2">
    <source>
        <dbReference type="SAM" id="Phobius"/>
    </source>
</evidence>
<dbReference type="Pfam" id="PF11298">
    <property type="entry name" value="DUF3099"/>
    <property type="match status" value="1"/>
</dbReference>
<accession>A0ABV5UYD7</accession>
<feature type="region of interest" description="Disordered" evidence="1">
    <location>
        <begin position="86"/>
        <end position="142"/>
    </location>
</feature>
<sequence length="142" mass="15045">MPTPSRPGPSRRPVQAVTSAGPSVEADRRRRMRSYLLAMGFRTISFPLAVWAIVSEWYVVGALLVVAAAVLPSIAVMLANAVDRRASVTGPAPRSPVQGLSAGPVPADEDDDRPPARSDDGPIVGTVVSRRPADDPEHREAS</sequence>
<feature type="transmembrane region" description="Helical" evidence="2">
    <location>
        <begin position="35"/>
        <end position="54"/>
    </location>
</feature>
<keyword evidence="2" id="KW-0812">Transmembrane</keyword>
<dbReference type="RefSeq" id="WP_141338768.1">
    <property type="nucleotide sequence ID" value="NZ_JBHMAX010000001.1"/>
</dbReference>
<organism evidence="3 4">
    <name type="scientific">Ornithinimicrobium kibberense</name>
    <dbReference type="NCBI Taxonomy" id="282060"/>
    <lineage>
        <taxon>Bacteria</taxon>
        <taxon>Bacillati</taxon>
        <taxon>Actinomycetota</taxon>
        <taxon>Actinomycetes</taxon>
        <taxon>Micrococcales</taxon>
        <taxon>Ornithinimicrobiaceae</taxon>
        <taxon>Ornithinimicrobium</taxon>
    </lineage>
</organism>
<keyword evidence="2" id="KW-1133">Transmembrane helix</keyword>
<keyword evidence="4" id="KW-1185">Reference proteome</keyword>
<dbReference type="EMBL" id="JBHMAX010000001">
    <property type="protein sequence ID" value="MFB9730544.1"/>
    <property type="molecule type" value="Genomic_DNA"/>
</dbReference>
<feature type="region of interest" description="Disordered" evidence="1">
    <location>
        <begin position="1"/>
        <end position="25"/>
    </location>
</feature>
<dbReference type="Proteomes" id="UP001589613">
    <property type="component" value="Unassembled WGS sequence"/>
</dbReference>
<evidence type="ECO:0000313" key="3">
    <source>
        <dbReference type="EMBL" id="MFB9730544.1"/>
    </source>
</evidence>
<evidence type="ECO:0000256" key="1">
    <source>
        <dbReference type="SAM" id="MobiDB-lite"/>
    </source>
</evidence>
<feature type="compositionally biased region" description="Basic and acidic residues" evidence="1">
    <location>
        <begin position="131"/>
        <end position="142"/>
    </location>
</feature>
<proteinExistence type="predicted"/>
<reference evidence="3 4" key="1">
    <citation type="submission" date="2024-09" db="EMBL/GenBank/DDBJ databases">
        <authorList>
            <person name="Sun Q."/>
            <person name="Mori K."/>
        </authorList>
    </citation>
    <scope>NUCLEOTIDE SEQUENCE [LARGE SCALE GENOMIC DNA]</scope>
    <source>
        <strain evidence="3 4">JCM 12763</strain>
    </source>
</reference>
<name>A0ABV5UYD7_9MICO</name>
<keyword evidence="2" id="KW-0472">Membrane</keyword>
<gene>
    <name evidence="3" type="ORF">ACFFN0_00605</name>
</gene>
<protein>
    <submittedName>
        <fullName evidence="3">DUF3099 domain-containing protein</fullName>
    </submittedName>
</protein>